<dbReference type="SUPFAM" id="SSF81665">
    <property type="entry name" value="Calcium ATPase, transmembrane domain M"/>
    <property type="match status" value="1"/>
</dbReference>
<dbReference type="PANTHER" id="PTHR43079">
    <property type="entry name" value="PROBABLE CADMIUM/ZINC-TRANSPORTING ATPASE HMA1"/>
    <property type="match status" value="1"/>
</dbReference>
<comment type="caution">
    <text evidence="13">The sequence shown here is derived from an EMBL/GenBank/DDBJ whole genome shotgun (WGS) entry which is preliminary data.</text>
</comment>
<feature type="transmembrane region" description="Helical" evidence="11">
    <location>
        <begin position="157"/>
        <end position="177"/>
    </location>
</feature>
<evidence type="ECO:0000259" key="12">
    <source>
        <dbReference type="Pfam" id="PF00122"/>
    </source>
</evidence>
<evidence type="ECO:0000256" key="4">
    <source>
        <dbReference type="ARBA" id="ARBA00022723"/>
    </source>
</evidence>
<keyword evidence="11" id="KW-1003">Cell membrane</keyword>
<name>A0ABW5D3N5_9BACT</name>
<feature type="transmembrane region" description="Helical" evidence="11">
    <location>
        <begin position="737"/>
        <end position="756"/>
    </location>
</feature>
<proteinExistence type="inferred from homology"/>
<keyword evidence="3 11" id="KW-0812">Transmembrane</keyword>
<dbReference type="Proteomes" id="UP001597375">
    <property type="component" value="Unassembled WGS sequence"/>
</dbReference>
<dbReference type="NCBIfam" id="TIGR01512">
    <property type="entry name" value="ATPase-IB2_Cd"/>
    <property type="match status" value="1"/>
</dbReference>
<keyword evidence="9 11" id="KW-1133">Transmembrane helix</keyword>
<keyword evidence="4 11" id="KW-0479">Metal-binding</keyword>
<protein>
    <submittedName>
        <fullName evidence="13">Heavy metal translocating P-type ATPase</fullName>
    </submittedName>
</protein>
<keyword evidence="8" id="KW-1278">Translocase</keyword>
<evidence type="ECO:0000256" key="3">
    <source>
        <dbReference type="ARBA" id="ARBA00022692"/>
    </source>
</evidence>
<dbReference type="PANTHER" id="PTHR43079:SF1">
    <property type="entry name" value="CADMIUM_ZINC-TRANSPORTING ATPASE HMA1, CHLOROPLASTIC-RELATED"/>
    <property type="match status" value="1"/>
</dbReference>
<evidence type="ECO:0000313" key="14">
    <source>
        <dbReference type="Proteomes" id="UP001597375"/>
    </source>
</evidence>
<sequence>MKNESSIPDILGENIHELADREGILEVNADPKHGRLEIAYDPDQLSEADLRKAAELDAGGVALDLKKLSFRLESSGCEAGALRLEKKVEAIHGVRRATATYLGKVLCLTFDSSLAPEGEVLSGLRETGANLAPLEVSKRKRKSFVEELRSGRLNEEISCALGLMFLIAALLAGKYLAAPWASGLFYFLAYFFAGQEGVKSAIASLRERVLDVDVLMVLAALGAAVVGAPFEGALLLFLFSFSNVLQRYAMERTHRAIESLLTLRPEQAHVKRDGRTELVRVEDLQIGETVVVKPGEQIPVDGELSEGSTHVDEASLTGESMPVSKEIGSSLFAGTINQSGGIELRVTKRSEDSALARMVKLVAEAQAEKSKTQRFLEKAEQYYAMGVILFTGCVFLIPWALWGESFSAAFYRAMTVMVVASPCALIISTPATVLSAVGGAARRGILIKGGSHLERAATIDIVAVDKTGTLTIGKPSLTEIVTLDGIFGFDGQLPDNLRGILRSAAALEVRSEHPLAHAIVGSAEKMGMELPSATAFQSITGKGAEATIENIRYIIGSERWFREANAVNLAKLLREAKKLQEQGRSCVWMGTKKDDKVEAIAVLAMADTIREEARTLTEKLHQLRVKKVVMLTGDHGIVARSIAREAGVDEVFSELLPEDKLHIIRQLKKEGRVMMIGDGVNDAPALATSDLSVAMGAAGTDVAMETADVVLMGDRLENIPLLLSHSRRARRVLMQNLIFASAVILVLLAASLGFSLPLPVGVVGHEGSTVLVCLNGLRLLMIGRSFS</sequence>
<dbReference type="SFLD" id="SFLDS00003">
    <property type="entry name" value="Haloacid_Dehalogenase"/>
    <property type="match status" value="1"/>
</dbReference>
<evidence type="ECO:0000256" key="2">
    <source>
        <dbReference type="ARBA" id="ARBA00006024"/>
    </source>
</evidence>
<keyword evidence="14" id="KW-1185">Reference proteome</keyword>
<feature type="transmembrane region" description="Helical" evidence="11">
    <location>
        <begin position="414"/>
        <end position="438"/>
    </location>
</feature>
<dbReference type="SUPFAM" id="SSF56784">
    <property type="entry name" value="HAD-like"/>
    <property type="match status" value="1"/>
</dbReference>
<dbReference type="InterPro" id="IPR023298">
    <property type="entry name" value="ATPase_P-typ_TM_dom_sf"/>
</dbReference>
<comment type="subcellular location">
    <subcellularLocation>
        <location evidence="11">Cell membrane</location>
    </subcellularLocation>
    <subcellularLocation>
        <location evidence="1">Membrane</location>
        <topology evidence="1">Multi-pass membrane protein</topology>
    </subcellularLocation>
</comment>
<dbReference type="NCBIfam" id="TIGR01494">
    <property type="entry name" value="ATPase_P-type"/>
    <property type="match status" value="2"/>
</dbReference>
<keyword evidence="10 11" id="KW-0472">Membrane</keyword>
<dbReference type="InterPro" id="IPR027256">
    <property type="entry name" value="P-typ_ATPase_IB"/>
</dbReference>
<dbReference type="PROSITE" id="PS00154">
    <property type="entry name" value="ATPASE_E1_E2"/>
    <property type="match status" value="1"/>
</dbReference>
<dbReference type="PRINTS" id="PR00119">
    <property type="entry name" value="CATATPASE"/>
</dbReference>
<dbReference type="Gene3D" id="3.40.50.1000">
    <property type="entry name" value="HAD superfamily/HAD-like"/>
    <property type="match status" value="1"/>
</dbReference>
<dbReference type="InterPro" id="IPR023299">
    <property type="entry name" value="ATPase_P-typ_cyto_dom_N"/>
</dbReference>
<evidence type="ECO:0000313" key="13">
    <source>
        <dbReference type="EMBL" id="MFD2255319.1"/>
    </source>
</evidence>
<evidence type="ECO:0000256" key="6">
    <source>
        <dbReference type="ARBA" id="ARBA00022840"/>
    </source>
</evidence>
<dbReference type="Pfam" id="PF00122">
    <property type="entry name" value="E1-E2_ATPase"/>
    <property type="match status" value="1"/>
</dbReference>
<dbReference type="EMBL" id="JBHUIT010000002">
    <property type="protein sequence ID" value="MFD2255319.1"/>
    <property type="molecule type" value="Genomic_DNA"/>
</dbReference>
<dbReference type="InterPro" id="IPR008250">
    <property type="entry name" value="ATPase_P-typ_transduc_dom_A_sf"/>
</dbReference>
<dbReference type="Gene3D" id="2.70.150.10">
    <property type="entry name" value="Calcium-transporting ATPase, cytoplasmic transduction domain A"/>
    <property type="match status" value="1"/>
</dbReference>
<evidence type="ECO:0000256" key="7">
    <source>
        <dbReference type="ARBA" id="ARBA00022842"/>
    </source>
</evidence>
<organism evidence="13 14">
    <name type="scientific">Luteolibacter algae</name>
    <dbReference type="NCBI Taxonomy" id="454151"/>
    <lineage>
        <taxon>Bacteria</taxon>
        <taxon>Pseudomonadati</taxon>
        <taxon>Verrucomicrobiota</taxon>
        <taxon>Verrucomicrobiia</taxon>
        <taxon>Verrucomicrobiales</taxon>
        <taxon>Verrucomicrobiaceae</taxon>
        <taxon>Luteolibacter</taxon>
    </lineage>
</organism>
<accession>A0ABW5D3N5</accession>
<dbReference type="InterPro" id="IPR036412">
    <property type="entry name" value="HAD-like_sf"/>
</dbReference>
<evidence type="ECO:0000256" key="8">
    <source>
        <dbReference type="ARBA" id="ARBA00022967"/>
    </source>
</evidence>
<feature type="transmembrane region" description="Helical" evidence="11">
    <location>
        <begin position="382"/>
        <end position="402"/>
    </location>
</feature>
<dbReference type="InterPro" id="IPR044492">
    <property type="entry name" value="P_typ_ATPase_HD_dom"/>
</dbReference>
<evidence type="ECO:0000256" key="5">
    <source>
        <dbReference type="ARBA" id="ARBA00022741"/>
    </source>
</evidence>
<feature type="transmembrane region" description="Helical" evidence="11">
    <location>
        <begin position="214"/>
        <end position="245"/>
    </location>
</feature>
<dbReference type="InterPro" id="IPR023214">
    <property type="entry name" value="HAD_sf"/>
</dbReference>
<dbReference type="RefSeq" id="WP_386817979.1">
    <property type="nucleotide sequence ID" value="NZ_JBHUIT010000002.1"/>
</dbReference>
<gene>
    <name evidence="13" type="ORF">ACFSSA_01405</name>
</gene>
<dbReference type="InterPro" id="IPR018303">
    <property type="entry name" value="ATPase_P-typ_P_site"/>
</dbReference>
<dbReference type="SFLD" id="SFLDF00027">
    <property type="entry name" value="p-type_atpase"/>
    <property type="match status" value="1"/>
</dbReference>
<keyword evidence="6 11" id="KW-0067">ATP-binding</keyword>
<dbReference type="SFLD" id="SFLDG00002">
    <property type="entry name" value="C1.7:_P-type_atpase_like"/>
    <property type="match status" value="1"/>
</dbReference>
<dbReference type="PRINTS" id="PR00941">
    <property type="entry name" value="CDATPASE"/>
</dbReference>
<evidence type="ECO:0000256" key="10">
    <source>
        <dbReference type="ARBA" id="ARBA00023136"/>
    </source>
</evidence>
<keyword evidence="5 11" id="KW-0547">Nucleotide-binding</keyword>
<dbReference type="SUPFAM" id="SSF55008">
    <property type="entry name" value="HMA, heavy metal-associated domain"/>
    <property type="match status" value="1"/>
</dbReference>
<evidence type="ECO:0000256" key="1">
    <source>
        <dbReference type="ARBA" id="ARBA00004141"/>
    </source>
</evidence>
<dbReference type="InterPro" id="IPR001757">
    <property type="entry name" value="P_typ_ATPase"/>
</dbReference>
<dbReference type="Pfam" id="PF00702">
    <property type="entry name" value="Hydrolase"/>
    <property type="match status" value="1"/>
</dbReference>
<keyword evidence="7" id="KW-0460">Magnesium</keyword>
<dbReference type="InterPro" id="IPR036163">
    <property type="entry name" value="HMA_dom_sf"/>
</dbReference>
<reference evidence="14" key="1">
    <citation type="journal article" date="2019" name="Int. J. Syst. Evol. Microbiol.">
        <title>The Global Catalogue of Microorganisms (GCM) 10K type strain sequencing project: providing services to taxonomists for standard genome sequencing and annotation.</title>
        <authorList>
            <consortium name="The Broad Institute Genomics Platform"/>
            <consortium name="The Broad Institute Genome Sequencing Center for Infectious Disease"/>
            <person name="Wu L."/>
            <person name="Ma J."/>
        </authorList>
    </citation>
    <scope>NUCLEOTIDE SEQUENCE [LARGE SCALE GENOMIC DNA]</scope>
    <source>
        <strain evidence="14">CGMCC 4.7106</strain>
    </source>
</reference>
<comment type="similarity">
    <text evidence="2 11">Belongs to the cation transport ATPase (P-type) (TC 3.A.3) family. Type IB subfamily.</text>
</comment>
<evidence type="ECO:0000256" key="11">
    <source>
        <dbReference type="RuleBase" id="RU362081"/>
    </source>
</evidence>
<dbReference type="InterPro" id="IPR051949">
    <property type="entry name" value="Cation_Transport_ATPase"/>
</dbReference>
<dbReference type="SUPFAM" id="SSF81653">
    <property type="entry name" value="Calcium ATPase, transduction domain A"/>
    <property type="match status" value="1"/>
</dbReference>
<dbReference type="InterPro" id="IPR059000">
    <property type="entry name" value="ATPase_P-type_domA"/>
</dbReference>
<feature type="domain" description="P-type ATPase A" evidence="12">
    <location>
        <begin position="263"/>
        <end position="362"/>
    </location>
</feature>
<evidence type="ECO:0000256" key="9">
    <source>
        <dbReference type="ARBA" id="ARBA00022989"/>
    </source>
</evidence>
<dbReference type="Gene3D" id="3.40.1110.10">
    <property type="entry name" value="Calcium-transporting ATPase, cytoplasmic domain N"/>
    <property type="match status" value="1"/>
</dbReference>
<dbReference type="NCBIfam" id="TIGR01525">
    <property type="entry name" value="ATPase-IB_hvy"/>
    <property type="match status" value="1"/>
</dbReference>